<comment type="cofactor">
    <cofactor evidence="1">
        <name>Mg(2+)</name>
        <dbReference type="ChEBI" id="CHEBI:18420"/>
    </cofactor>
</comment>
<evidence type="ECO:0000256" key="11">
    <source>
        <dbReference type="ARBA" id="ARBA00042436"/>
    </source>
</evidence>
<protein>
    <recommendedName>
        <fullName evidence="9">Protein farnesyltransferase/geranylgeranyltransferase type-1 subunit alpha</fullName>
        <ecNumber evidence="4">2.5.1.58</ecNumber>
        <ecNumber evidence="3">2.5.1.59</ecNumber>
    </recommendedName>
    <alternativeName>
        <fullName evidence="12">CAAX farnesyltransferase subunit alpha</fullName>
    </alternativeName>
    <alternativeName>
        <fullName evidence="11">FTase-alpha</fullName>
    </alternativeName>
    <alternativeName>
        <fullName evidence="10">Ras proteins prenyltransferase subunit alpha</fullName>
    </alternativeName>
    <alternativeName>
        <fullName evidence="13">Type I protein geranyl-geranyltransferase subunit alpha</fullName>
    </alternativeName>
</protein>
<keyword evidence="6" id="KW-0808">Transferase</keyword>
<evidence type="ECO:0000313" key="14">
    <source>
        <dbReference type="EMBL" id="KAK7083048.1"/>
    </source>
</evidence>
<gene>
    <name evidence="14" type="ORF">SK128_000824</name>
</gene>
<evidence type="ECO:0000256" key="6">
    <source>
        <dbReference type="ARBA" id="ARBA00022679"/>
    </source>
</evidence>
<reference evidence="14 15" key="1">
    <citation type="submission" date="2023-11" db="EMBL/GenBank/DDBJ databases">
        <title>Halocaridina rubra genome assembly.</title>
        <authorList>
            <person name="Smith C."/>
        </authorList>
    </citation>
    <scope>NUCLEOTIDE SEQUENCE [LARGE SCALE GENOMIC DNA]</scope>
    <source>
        <strain evidence="14">EP-1</strain>
        <tissue evidence="14">Whole</tissue>
    </source>
</reference>
<dbReference type="EMBL" id="JAXCGZ010003822">
    <property type="protein sequence ID" value="KAK7083048.1"/>
    <property type="molecule type" value="Genomic_DNA"/>
</dbReference>
<keyword evidence="8" id="KW-0460">Magnesium</keyword>
<keyword evidence="15" id="KW-1185">Reference proteome</keyword>
<dbReference type="Proteomes" id="UP001381693">
    <property type="component" value="Unassembled WGS sequence"/>
</dbReference>
<evidence type="ECO:0000256" key="1">
    <source>
        <dbReference type="ARBA" id="ARBA00001946"/>
    </source>
</evidence>
<evidence type="ECO:0000256" key="7">
    <source>
        <dbReference type="ARBA" id="ARBA00022737"/>
    </source>
</evidence>
<evidence type="ECO:0000313" key="15">
    <source>
        <dbReference type="Proteomes" id="UP001381693"/>
    </source>
</evidence>
<dbReference type="GO" id="GO:0004660">
    <property type="term" value="F:protein farnesyltransferase activity"/>
    <property type="evidence" value="ECO:0007669"/>
    <property type="project" value="UniProtKB-EC"/>
</dbReference>
<dbReference type="GO" id="GO:0005965">
    <property type="term" value="C:protein farnesyltransferase complex"/>
    <property type="evidence" value="ECO:0007669"/>
    <property type="project" value="TreeGrafter"/>
</dbReference>
<name>A0AAN9AC83_HALRR</name>
<evidence type="ECO:0000256" key="8">
    <source>
        <dbReference type="ARBA" id="ARBA00022842"/>
    </source>
</evidence>
<comment type="caution">
    <text evidence="14">The sequence shown here is derived from an EMBL/GenBank/DDBJ whole genome shotgun (WGS) entry which is preliminary data.</text>
</comment>
<dbReference type="AlphaFoldDB" id="A0AAN9AC83"/>
<dbReference type="Pfam" id="PF01239">
    <property type="entry name" value="PPTA"/>
    <property type="match status" value="5"/>
</dbReference>
<dbReference type="InterPro" id="IPR002088">
    <property type="entry name" value="Prenyl_trans_a"/>
</dbReference>
<organism evidence="14 15">
    <name type="scientific">Halocaridina rubra</name>
    <name type="common">Hawaiian red shrimp</name>
    <dbReference type="NCBI Taxonomy" id="373956"/>
    <lineage>
        <taxon>Eukaryota</taxon>
        <taxon>Metazoa</taxon>
        <taxon>Ecdysozoa</taxon>
        <taxon>Arthropoda</taxon>
        <taxon>Crustacea</taxon>
        <taxon>Multicrustacea</taxon>
        <taxon>Malacostraca</taxon>
        <taxon>Eumalacostraca</taxon>
        <taxon>Eucarida</taxon>
        <taxon>Decapoda</taxon>
        <taxon>Pleocyemata</taxon>
        <taxon>Caridea</taxon>
        <taxon>Atyoidea</taxon>
        <taxon>Atyidae</taxon>
        <taxon>Halocaridina</taxon>
    </lineage>
</organism>
<comment type="similarity">
    <text evidence="2">Belongs to the protein prenyltransferase subunit alpha family.</text>
</comment>
<sequence length="318" mass="37538">MGSNVDENTWVFYKDRKEWADVVPVPQDDGPHPVVKIAYSNVFTDVYDYFRAMMCSGELSQRALDLTDDALNMNAANYTVWQYRRKILKHLGSNLENELTFCRDMIEVNPKNYQVWHHRRVIVEWLGDASRELRLTEMIFNQDAKNYHAWEHRQWVLRTFKLFDGELDFVDTLLEDDVRNNSAWNQRHFTIALTTGFTPEVIEREVEYAKNAIKKVVGNESAWSYLKGVAQHHDGYMGSICHLEEWCQEMYDAGTRSPHLLSFMIDINEDKMEREPSSREPVLKETLDMCEALANEHDKIREEYWKYVKRHLSHSFGA</sequence>
<dbReference type="GO" id="GO:0004662">
    <property type="term" value="F:CAAX-protein geranylgeranyltransferase activity"/>
    <property type="evidence" value="ECO:0007669"/>
    <property type="project" value="UniProtKB-EC"/>
</dbReference>
<keyword evidence="5" id="KW-0637">Prenyltransferase</keyword>
<dbReference type="SUPFAM" id="SSF48439">
    <property type="entry name" value="Protein prenylyltransferase"/>
    <property type="match status" value="1"/>
</dbReference>
<accession>A0AAN9AC83</accession>
<evidence type="ECO:0000256" key="12">
    <source>
        <dbReference type="ARBA" id="ARBA00043086"/>
    </source>
</evidence>
<evidence type="ECO:0000256" key="10">
    <source>
        <dbReference type="ARBA" id="ARBA00041392"/>
    </source>
</evidence>
<evidence type="ECO:0000256" key="9">
    <source>
        <dbReference type="ARBA" id="ARBA00040965"/>
    </source>
</evidence>
<evidence type="ECO:0000256" key="4">
    <source>
        <dbReference type="ARBA" id="ARBA00012702"/>
    </source>
</evidence>
<evidence type="ECO:0000256" key="5">
    <source>
        <dbReference type="ARBA" id="ARBA00022602"/>
    </source>
</evidence>
<dbReference type="PROSITE" id="PS51147">
    <property type="entry name" value="PFTA"/>
    <property type="match status" value="5"/>
</dbReference>
<dbReference type="EC" id="2.5.1.59" evidence="3"/>
<dbReference type="Gene3D" id="1.25.40.120">
    <property type="entry name" value="Protein prenylyltransferase"/>
    <property type="match status" value="1"/>
</dbReference>
<dbReference type="GO" id="GO:0005953">
    <property type="term" value="C:CAAX-protein geranylgeranyltransferase complex"/>
    <property type="evidence" value="ECO:0007669"/>
    <property type="project" value="TreeGrafter"/>
</dbReference>
<dbReference type="PANTHER" id="PTHR11129">
    <property type="entry name" value="PROTEIN FARNESYLTRANSFERASE ALPHA SUBUNIT/RAB GERANYLGERANYL TRANSFERASE ALPHA SUBUNIT"/>
    <property type="match status" value="1"/>
</dbReference>
<dbReference type="EC" id="2.5.1.58" evidence="4"/>
<evidence type="ECO:0000256" key="2">
    <source>
        <dbReference type="ARBA" id="ARBA00006734"/>
    </source>
</evidence>
<proteinExistence type="inferred from homology"/>
<evidence type="ECO:0000256" key="13">
    <source>
        <dbReference type="ARBA" id="ARBA00043219"/>
    </source>
</evidence>
<evidence type="ECO:0000256" key="3">
    <source>
        <dbReference type="ARBA" id="ARBA00012700"/>
    </source>
</evidence>
<keyword evidence="7" id="KW-0677">Repeat</keyword>
<dbReference type="PANTHER" id="PTHR11129:SF1">
    <property type="entry name" value="PROTEIN FARNESYLTRANSFERASE_GERANYLGERANYLTRANSFERASE TYPE-1 SUBUNIT ALPHA"/>
    <property type="match status" value="1"/>
</dbReference>